<dbReference type="Proteomes" id="UP000014680">
    <property type="component" value="Unassembled WGS sequence"/>
</dbReference>
<dbReference type="RefSeq" id="XP_004182783.1">
    <property type="nucleotide sequence ID" value="XM_004182735.1"/>
</dbReference>
<organism evidence="2 3">
    <name type="scientific">Entamoeba invadens IP1</name>
    <dbReference type="NCBI Taxonomy" id="370355"/>
    <lineage>
        <taxon>Eukaryota</taxon>
        <taxon>Amoebozoa</taxon>
        <taxon>Evosea</taxon>
        <taxon>Archamoebae</taxon>
        <taxon>Mastigamoebida</taxon>
        <taxon>Entamoebidae</taxon>
        <taxon>Entamoeba</taxon>
    </lineage>
</organism>
<dbReference type="KEGG" id="eiv:EIN_375220"/>
<keyword evidence="3" id="KW-1185">Reference proteome</keyword>
<protein>
    <submittedName>
        <fullName evidence="2">Uncharacterized protein</fullName>
    </submittedName>
</protein>
<dbReference type="EMBL" id="KB207268">
    <property type="protein sequence ID" value="ELP83437.1"/>
    <property type="molecule type" value="Genomic_DNA"/>
</dbReference>
<evidence type="ECO:0000256" key="1">
    <source>
        <dbReference type="SAM" id="SignalP"/>
    </source>
</evidence>
<dbReference type="OMA" id="YRELETC"/>
<feature type="chain" id="PRO_5012791256" evidence="1">
    <location>
        <begin position="16"/>
        <end position="229"/>
    </location>
</feature>
<name>A0A0A1TU34_ENTIV</name>
<evidence type="ECO:0000313" key="2">
    <source>
        <dbReference type="EMBL" id="ELP83437.1"/>
    </source>
</evidence>
<dbReference type="OrthoDB" id="25847at2759"/>
<keyword evidence="1" id="KW-0732">Signal</keyword>
<evidence type="ECO:0000313" key="3">
    <source>
        <dbReference type="Proteomes" id="UP000014680"/>
    </source>
</evidence>
<gene>
    <name evidence="2" type="ORF">EIN_375220</name>
</gene>
<sequence>MTLLILLLLLSLTTSKFLRECAYIDSECKVMVGCEYFEIGSCLVRTEVVKKSNITNFISFKYTVDEKTIRTDMYNGVSDCSVADKKYHMSDLTPLSLGKCVDSKQQGFKEIMDVIESLETDDKKPIAYFTNSSLGLEEKGECKGVSVIEGMYRGCTVFPDNTSAMYRIHNGDLLCESFSDDRCMKFKDIILKQKCETCFTEKLQDDTFQYRNLHCGLNFLKKDQKKVEL</sequence>
<feature type="signal peptide" evidence="1">
    <location>
        <begin position="1"/>
        <end position="15"/>
    </location>
</feature>
<accession>A0A0A1TU34</accession>
<reference evidence="2 3" key="1">
    <citation type="submission" date="2012-10" db="EMBL/GenBank/DDBJ databases">
        <authorList>
            <person name="Zafar N."/>
            <person name="Inman J."/>
            <person name="Hall N."/>
            <person name="Lorenzi H."/>
            <person name="Caler E."/>
        </authorList>
    </citation>
    <scope>NUCLEOTIDE SEQUENCE [LARGE SCALE GENOMIC DNA]</scope>
    <source>
        <strain evidence="2 3">IP1</strain>
    </source>
</reference>
<dbReference type="AlphaFoldDB" id="A0A0A1TU34"/>
<dbReference type="GeneID" id="14882419"/>
<dbReference type="VEuPathDB" id="AmoebaDB:EIN_375220"/>
<proteinExistence type="predicted"/>